<dbReference type="Pfam" id="PF10557">
    <property type="entry name" value="Cullin_Nedd8"/>
    <property type="match status" value="1"/>
</dbReference>
<dbReference type="InterPro" id="IPR019559">
    <property type="entry name" value="Cullin_neddylation_domain"/>
</dbReference>
<dbReference type="InterPro" id="IPR016159">
    <property type="entry name" value="Cullin_repeat-like_dom_sf"/>
</dbReference>
<dbReference type="SMART" id="SM00182">
    <property type="entry name" value="CULLIN"/>
    <property type="match status" value="1"/>
</dbReference>
<dbReference type="InterPro" id="IPR059120">
    <property type="entry name" value="Cullin-like_AB"/>
</dbReference>
<dbReference type="PROSITE" id="PS50069">
    <property type="entry name" value="CULLIN_2"/>
    <property type="match status" value="1"/>
</dbReference>
<dbReference type="GO" id="GO:0031625">
    <property type="term" value="F:ubiquitin protein ligase binding"/>
    <property type="evidence" value="ECO:0007669"/>
    <property type="project" value="InterPro"/>
</dbReference>
<dbReference type="Proteomes" id="UP000019375">
    <property type="component" value="Unassembled WGS sequence"/>
</dbReference>
<sequence length="743" mass="86473">MLSSKKAKIRVPNRLGLSGQSFESLWGILKDAIDKIYKGQVIELSFEMLYRTVYTMVLRRKAGELYNNLERYLGSKLDDIEQWRVKDLKGFELLQEILAIWEAQCHYFKLISDIMIYLDKVYCKYERKMETYDLGLDLFKKHVLNPAREKVNEAMLLDINKARSEGSLEVTHSSTWKGIVGMMETLEDEKDNYFLNHFEPALLQETENYYSTSFNYRQLSPVEYLETMKNLKSFEFALNQKFVNADTTVKVTAVLENVLIWSQQFMEAVPILMRQAVTNNDTALLEELCLLSSEEKYCSNIVECIKDCIWEDANCIIVERNIRRKAQAATQWTTKVIELYNFYKAFLCSSGLHNIMSDGDNSSVNIINTVIGKYLNQDAIQSCEFITLYLDAYLKLSQEKREFNKVKQSLEQCVKVFKLIGEKDIFENYYKKLLSKRLLQQRSSIELEKWLVKQIKDEMGNFFTSKLDGMLRDISTSMELSKSFKIDETANGLLQTTCFTSQVLTMTSWPFQTATLLDENVVLSPQMQKIQMEYETFYNQKYNDRTLRWAHHLGYMEIGFQFESEYHDISMPIYGAVIFLLFQEHDQLTAEQIAELTNMPELELQRQLISLSMAPKSRILRKTPSTRIISPQDIFSINYSFSSPTQKVKLQTIANINSKESHISAGPDWLEKERMIEVNAAIVRILKSNKSLSHDALFKATAEALQERFTLPVSTYKKSIGNLLNKEYLQRDTDDSTIYHYIS</sequence>
<feature type="domain" description="Cullin family profile" evidence="4">
    <location>
        <begin position="381"/>
        <end position="612"/>
    </location>
</feature>
<dbReference type="Gene3D" id="3.30.230.130">
    <property type="entry name" value="Cullin, Chain C, Domain 2"/>
    <property type="match status" value="1"/>
</dbReference>
<comment type="similarity">
    <text evidence="1 2 3">Belongs to the cullin family.</text>
</comment>
<evidence type="ECO:0000259" key="4">
    <source>
        <dbReference type="PROSITE" id="PS50069"/>
    </source>
</evidence>
<accession>A0A8J2SY81</accession>
<dbReference type="SUPFAM" id="SSF46785">
    <property type="entry name" value="Winged helix' DNA-binding domain"/>
    <property type="match status" value="1"/>
</dbReference>
<evidence type="ECO:0000313" key="6">
    <source>
        <dbReference type="Proteomes" id="UP000019375"/>
    </source>
</evidence>
<dbReference type="Gene3D" id="1.20.1310.10">
    <property type="entry name" value="Cullin Repeats"/>
    <property type="match status" value="3"/>
</dbReference>
<dbReference type="PANTHER" id="PTHR11932">
    <property type="entry name" value="CULLIN"/>
    <property type="match status" value="1"/>
</dbReference>
<name>A0A8J2SY81_ZYGB2</name>
<dbReference type="Gene3D" id="1.10.10.10">
    <property type="entry name" value="Winged helix-like DNA-binding domain superfamily/Winged helix DNA-binding domain"/>
    <property type="match status" value="1"/>
</dbReference>
<dbReference type="Pfam" id="PF26557">
    <property type="entry name" value="Cullin_AB"/>
    <property type="match status" value="1"/>
</dbReference>
<evidence type="ECO:0000313" key="5">
    <source>
        <dbReference type="EMBL" id="CDF87502.1"/>
    </source>
</evidence>
<evidence type="ECO:0000256" key="3">
    <source>
        <dbReference type="RuleBase" id="RU003829"/>
    </source>
</evidence>
<dbReference type="InterPro" id="IPR045093">
    <property type="entry name" value="Cullin"/>
</dbReference>
<dbReference type="GO" id="GO:0006511">
    <property type="term" value="P:ubiquitin-dependent protein catabolic process"/>
    <property type="evidence" value="ECO:0007669"/>
    <property type="project" value="InterPro"/>
</dbReference>
<dbReference type="InterPro" id="IPR036317">
    <property type="entry name" value="Cullin_homology_sf"/>
</dbReference>
<dbReference type="FunFam" id="1.20.1310.10:FF:000055">
    <property type="entry name" value="Cullin family protein"/>
    <property type="match status" value="1"/>
</dbReference>
<dbReference type="SUPFAM" id="SSF74788">
    <property type="entry name" value="Cullin repeat-like"/>
    <property type="match status" value="1"/>
</dbReference>
<dbReference type="EMBL" id="HG316454">
    <property type="protein sequence ID" value="CDF87502.1"/>
    <property type="molecule type" value="Genomic_DNA"/>
</dbReference>
<protein>
    <submittedName>
        <fullName evidence="5">BN860_07844g1_1</fullName>
    </submittedName>
</protein>
<keyword evidence="6" id="KW-1185">Reference proteome</keyword>
<dbReference type="SUPFAM" id="SSF75632">
    <property type="entry name" value="Cullin homology domain"/>
    <property type="match status" value="1"/>
</dbReference>
<organism evidence="5 6">
    <name type="scientific">Zygosaccharomyces bailii (strain CLIB 213 / ATCC 58445 / CBS 680 / BCRC 21525 / NBRC 1098 / NCYC 1416 / NRRL Y-2227)</name>
    <dbReference type="NCBI Taxonomy" id="1333698"/>
    <lineage>
        <taxon>Eukaryota</taxon>
        <taxon>Fungi</taxon>
        <taxon>Dikarya</taxon>
        <taxon>Ascomycota</taxon>
        <taxon>Saccharomycotina</taxon>
        <taxon>Saccharomycetes</taxon>
        <taxon>Saccharomycetales</taxon>
        <taxon>Saccharomycetaceae</taxon>
        <taxon>Zygosaccharomyces</taxon>
    </lineage>
</organism>
<reference evidence="6" key="1">
    <citation type="journal article" date="2013" name="Genome Announc.">
        <title>Genome sequence of the food spoilage yeast Zygosaccharomyces bailii CLIB 213(T).</title>
        <authorList>
            <person name="Galeote V."/>
            <person name="Bigey F."/>
            <person name="Devillers H."/>
            <person name="Neuveglise C."/>
            <person name="Dequin S."/>
        </authorList>
    </citation>
    <scope>NUCLEOTIDE SEQUENCE [LARGE SCALE GENOMIC DNA]</scope>
    <source>
        <strain evidence="6">CLIB 213 / ATCC 58445 / CBS 680 / CCRC 21525 / NBRC 1098 / NCYC 1416 / NRRL Y-2227</strain>
    </source>
</reference>
<gene>
    <name evidence="5" type="ORF">BN860_07844g</name>
</gene>
<dbReference type="OrthoDB" id="27073at2759"/>
<dbReference type="InterPro" id="IPR001373">
    <property type="entry name" value="Cullin_N"/>
</dbReference>
<evidence type="ECO:0000256" key="2">
    <source>
        <dbReference type="PROSITE-ProRule" id="PRU00330"/>
    </source>
</evidence>
<dbReference type="InterPro" id="IPR036390">
    <property type="entry name" value="WH_DNA-bd_sf"/>
</dbReference>
<dbReference type="SMART" id="SM00884">
    <property type="entry name" value="Cullin_Nedd8"/>
    <property type="match status" value="1"/>
</dbReference>
<dbReference type="AlphaFoldDB" id="A0A8J2SY81"/>
<proteinExistence type="inferred from homology"/>
<dbReference type="InterPro" id="IPR036388">
    <property type="entry name" value="WH-like_DNA-bd_sf"/>
</dbReference>
<dbReference type="Pfam" id="PF00888">
    <property type="entry name" value="Cullin"/>
    <property type="match status" value="1"/>
</dbReference>
<dbReference type="InterPro" id="IPR016158">
    <property type="entry name" value="Cullin_homology"/>
</dbReference>
<evidence type="ECO:0000256" key="1">
    <source>
        <dbReference type="ARBA" id="ARBA00006019"/>
    </source>
</evidence>